<sequence length="58" mass="6745">MLRNLKPRDKPYKVNDRNGLYVAANACRFRFIHARRGQVQSHELLFSQTVVPTFPSLS</sequence>
<protein>
    <recommendedName>
        <fullName evidence="3">Integrase</fullName>
    </recommendedName>
</protein>
<name>A0A1H3ITN4_9PROT</name>
<dbReference type="RefSeq" id="WP_281245735.1">
    <property type="nucleotide sequence ID" value="NZ_FNOY01000028.1"/>
</dbReference>
<dbReference type="AlphaFoldDB" id="A0A1H3ITN4"/>
<organism evidence="1 2">
    <name type="scientific">Nitrosomonas halophila</name>
    <dbReference type="NCBI Taxonomy" id="44576"/>
    <lineage>
        <taxon>Bacteria</taxon>
        <taxon>Pseudomonadati</taxon>
        <taxon>Pseudomonadota</taxon>
        <taxon>Betaproteobacteria</taxon>
        <taxon>Nitrosomonadales</taxon>
        <taxon>Nitrosomonadaceae</taxon>
        <taxon>Nitrosomonas</taxon>
    </lineage>
</organism>
<dbReference type="STRING" id="44576.SAMN05421881_102825"/>
<dbReference type="Proteomes" id="UP000198640">
    <property type="component" value="Unassembled WGS sequence"/>
</dbReference>
<dbReference type="EMBL" id="FNOY01000028">
    <property type="protein sequence ID" value="SDY30695.1"/>
    <property type="molecule type" value="Genomic_DNA"/>
</dbReference>
<reference evidence="1 2" key="1">
    <citation type="submission" date="2016-10" db="EMBL/GenBank/DDBJ databases">
        <authorList>
            <person name="de Groot N.N."/>
        </authorList>
    </citation>
    <scope>NUCLEOTIDE SEQUENCE [LARGE SCALE GENOMIC DNA]</scope>
    <source>
        <strain evidence="1 2">Nm1</strain>
    </source>
</reference>
<evidence type="ECO:0008006" key="3">
    <source>
        <dbReference type="Google" id="ProtNLM"/>
    </source>
</evidence>
<gene>
    <name evidence="1" type="ORF">SAMN05421881_102825</name>
</gene>
<proteinExistence type="predicted"/>
<evidence type="ECO:0000313" key="1">
    <source>
        <dbReference type="EMBL" id="SDY30695.1"/>
    </source>
</evidence>
<accession>A0A1H3ITN4</accession>
<evidence type="ECO:0000313" key="2">
    <source>
        <dbReference type="Proteomes" id="UP000198640"/>
    </source>
</evidence>
<keyword evidence="2" id="KW-1185">Reference proteome</keyword>